<dbReference type="AlphaFoldDB" id="A0A2A2TEU0"/>
<comment type="caution">
    <text evidence="2">The sequence shown here is derived from an EMBL/GenBank/DDBJ whole genome shotgun (WGS) entry which is preliminary data.</text>
</comment>
<sequence>MTQTPERVRWTIADLELLTNDEWKRYEIIDGELFVTRAPHIGHQNAGGRIYAKILFWSEETGNGQPILTPGIIFSDADNVIPDVVWISNERLATLVDAEGHLTGAPELIVEVLSEGSNNERRDREAKLKLYSIKGVREYWIVNWRLQQLEIYRRQNELQNFLLVQVATLFTDDVINSPLLPGFSCKVKQFFA</sequence>
<dbReference type="Gene3D" id="3.90.1570.10">
    <property type="entry name" value="tt1808, chain A"/>
    <property type="match status" value="1"/>
</dbReference>
<accession>A0A2A2TEU0</accession>
<gene>
    <name evidence="2" type="ORF">CK510_20310</name>
</gene>
<dbReference type="InterPro" id="IPR011335">
    <property type="entry name" value="Restrct_endonuc-II-like"/>
</dbReference>
<dbReference type="CDD" id="cd06260">
    <property type="entry name" value="DUF820-like"/>
    <property type="match status" value="1"/>
</dbReference>
<feature type="domain" description="Putative restriction endonuclease" evidence="1">
    <location>
        <begin position="15"/>
        <end position="187"/>
    </location>
</feature>
<keyword evidence="3" id="KW-1185">Reference proteome</keyword>
<evidence type="ECO:0000313" key="3">
    <source>
        <dbReference type="Proteomes" id="UP000218238"/>
    </source>
</evidence>
<dbReference type="EMBL" id="NTFS01000262">
    <property type="protein sequence ID" value="PAX52252.1"/>
    <property type="molecule type" value="Genomic_DNA"/>
</dbReference>
<dbReference type="RefSeq" id="WP_095723428.1">
    <property type="nucleotide sequence ID" value="NZ_NTFS01000262.1"/>
</dbReference>
<dbReference type="PANTHER" id="PTHR34107:SF4">
    <property type="entry name" value="SLL1222 PROTEIN"/>
    <property type="match status" value="1"/>
</dbReference>
<organism evidence="2 3">
    <name type="scientific">Brunnivagina elsteri CCALA 953</name>
    <dbReference type="NCBI Taxonomy" id="987040"/>
    <lineage>
        <taxon>Bacteria</taxon>
        <taxon>Bacillati</taxon>
        <taxon>Cyanobacteriota</taxon>
        <taxon>Cyanophyceae</taxon>
        <taxon>Nostocales</taxon>
        <taxon>Calotrichaceae</taxon>
        <taxon>Brunnivagina</taxon>
    </lineage>
</organism>
<evidence type="ECO:0000259" key="1">
    <source>
        <dbReference type="Pfam" id="PF05685"/>
    </source>
</evidence>
<dbReference type="Pfam" id="PF05685">
    <property type="entry name" value="Uma2"/>
    <property type="match status" value="1"/>
</dbReference>
<name>A0A2A2TEU0_9CYAN</name>
<dbReference type="InterPro" id="IPR012296">
    <property type="entry name" value="Nuclease_put_TT1808"/>
</dbReference>
<reference evidence="2 3" key="1">
    <citation type="submission" date="2017-08" db="EMBL/GenBank/DDBJ databases">
        <title>Draft genome sequence of filamentous cyanobacterium Calothrix elsteri CCALA 953.</title>
        <authorList>
            <person name="Gagunashvili A.N."/>
            <person name="Elster J."/>
            <person name="Andresson O.S."/>
        </authorList>
    </citation>
    <scope>NUCLEOTIDE SEQUENCE [LARGE SCALE GENOMIC DNA]</scope>
    <source>
        <strain evidence="2 3">CCALA 953</strain>
    </source>
</reference>
<dbReference type="PANTHER" id="PTHR34107">
    <property type="entry name" value="SLL0198 PROTEIN-RELATED"/>
    <property type="match status" value="1"/>
</dbReference>
<dbReference type="Proteomes" id="UP000218238">
    <property type="component" value="Unassembled WGS sequence"/>
</dbReference>
<dbReference type="SUPFAM" id="SSF52980">
    <property type="entry name" value="Restriction endonuclease-like"/>
    <property type="match status" value="1"/>
</dbReference>
<evidence type="ECO:0000313" key="2">
    <source>
        <dbReference type="EMBL" id="PAX52252.1"/>
    </source>
</evidence>
<proteinExistence type="predicted"/>
<protein>
    <recommendedName>
        <fullName evidence="1">Putative restriction endonuclease domain-containing protein</fullName>
    </recommendedName>
</protein>
<dbReference type="InterPro" id="IPR008538">
    <property type="entry name" value="Uma2"/>
</dbReference>
<dbReference type="OrthoDB" id="9808428at2"/>